<evidence type="ECO:0000256" key="2">
    <source>
        <dbReference type="ARBA" id="ARBA00022692"/>
    </source>
</evidence>
<feature type="transmembrane region" description="Helical" evidence="5">
    <location>
        <begin position="337"/>
        <end position="363"/>
    </location>
</feature>
<dbReference type="EMBL" id="JBFCZG010000001">
    <property type="protein sequence ID" value="KAL3426701.1"/>
    <property type="molecule type" value="Genomic_DNA"/>
</dbReference>
<evidence type="ECO:0000256" key="5">
    <source>
        <dbReference type="SAM" id="Phobius"/>
    </source>
</evidence>
<gene>
    <name evidence="6" type="ORF">PVAG01_00210</name>
</gene>
<evidence type="ECO:0000313" key="7">
    <source>
        <dbReference type="Proteomes" id="UP001629113"/>
    </source>
</evidence>
<organism evidence="6 7">
    <name type="scientific">Phlyctema vagabunda</name>
    <dbReference type="NCBI Taxonomy" id="108571"/>
    <lineage>
        <taxon>Eukaryota</taxon>
        <taxon>Fungi</taxon>
        <taxon>Dikarya</taxon>
        <taxon>Ascomycota</taxon>
        <taxon>Pezizomycotina</taxon>
        <taxon>Leotiomycetes</taxon>
        <taxon>Helotiales</taxon>
        <taxon>Dermateaceae</taxon>
        <taxon>Phlyctema</taxon>
    </lineage>
</organism>
<feature type="transmembrane region" description="Helical" evidence="5">
    <location>
        <begin position="446"/>
        <end position="469"/>
    </location>
</feature>
<dbReference type="PANTHER" id="PTHR23502">
    <property type="entry name" value="MAJOR FACILITATOR SUPERFAMILY"/>
    <property type="match status" value="1"/>
</dbReference>
<feature type="transmembrane region" description="Helical" evidence="5">
    <location>
        <begin position="375"/>
        <end position="395"/>
    </location>
</feature>
<dbReference type="PANTHER" id="PTHR23502:SF29">
    <property type="entry name" value="TRANSPORTER, PUTATIVE (AFU_ORTHOLOGUE AFUA_6G06680)-RELATED"/>
    <property type="match status" value="1"/>
</dbReference>
<comment type="subcellular location">
    <subcellularLocation>
        <location evidence="1">Membrane</location>
        <topology evidence="1">Multi-pass membrane protein</topology>
    </subcellularLocation>
</comment>
<feature type="transmembrane region" description="Helical" evidence="5">
    <location>
        <begin position="512"/>
        <end position="533"/>
    </location>
</feature>
<dbReference type="InterPro" id="IPR011701">
    <property type="entry name" value="MFS"/>
</dbReference>
<dbReference type="Proteomes" id="UP001629113">
    <property type="component" value="Unassembled WGS sequence"/>
</dbReference>
<keyword evidence="3 5" id="KW-1133">Transmembrane helix</keyword>
<evidence type="ECO:0000256" key="4">
    <source>
        <dbReference type="ARBA" id="ARBA00023136"/>
    </source>
</evidence>
<evidence type="ECO:0000313" key="6">
    <source>
        <dbReference type="EMBL" id="KAL3426701.1"/>
    </source>
</evidence>
<protein>
    <submittedName>
        <fullName evidence="6">Major facilitator superfamily transporter</fullName>
    </submittedName>
</protein>
<feature type="transmembrane region" description="Helical" evidence="5">
    <location>
        <begin position="227"/>
        <end position="247"/>
    </location>
</feature>
<name>A0ABR4PTW8_9HELO</name>
<evidence type="ECO:0000256" key="1">
    <source>
        <dbReference type="ARBA" id="ARBA00004141"/>
    </source>
</evidence>
<feature type="transmembrane region" description="Helical" evidence="5">
    <location>
        <begin position="72"/>
        <end position="96"/>
    </location>
</feature>
<dbReference type="SUPFAM" id="SSF103473">
    <property type="entry name" value="MFS general substrate transporter"/>
    <property type="match status" value="1"/>
</dbReference>
<feature type="transmembrane region" description="Helical" evidence="5">
    <location>
        <begin position="481"/>
        <end position="500"/>
    </location>
</feature>
<feature type="transmembrane region" description="Helical" evidence="5">
    <location>
        <begin position="416"/>
        <end position="440"/>
    </location>
</feature>
<proteinExistence type="predicted"/>
<dbReference type="Pfam" id="PF07690">
    <property type="entry name" value="MFS_1"/>
    <property type="match status" value="1"/>
</dbReference>
<feature type="transmembrane region" description="Helical" evidence="5">
    <location>
        <begin position="139"/>
        <end position="156"/>
    </location>
</feature>
<keyword evidence="7" id="KW-1185">Reference proteome</keyword>
<feature type="transmembrane region" description="Helical" evidence="5">
    <location>
        <begin position="168"/>
        <end position="186"/>
    </location>
</feature>
<keyword evidence="2 5" id="KW-0812">Transmembrane</keyword>
<sequence length="548" mass="60140">MAFGILESGSNPHPPGTVFLADNSSDAENTEAVISRSLKHGTGANEHIVLVPQPSNDPNDPLNWSICYRDSVVLAIVFCTFTFAGAIGPLLSPIAFQLVMEYNVSFKKVSLLTGWQLLTVAIVGFFVSPATRKIGKRPVIIICSLLGLSGSIWLIFAGSYNSLLGARVLQAFGVAFYESVGFSMIADMYCVHERGSRIAAYLFPLGAFNVLCPLLAGVVAQNMGIKWMYRWMAIFAGLATIVVLFYIPETAFNRSEIYNIDTSSVNNLGELAEKQGQESHMVTSDHVESPPTNTIDSSIPKRSYLYRLRPWSATESFSNASFISLAIGPLKLFLNPAVLWSCLTQGAVSAWTVAVSFILSQIFAVPPYNYNPAQVGYLNTGAMIGGLFAEIICVLSNDRLAKAFARKNGGTYEPEFRLWIIIPMIITGAIGFFGFGNSIAEGHGPIVASMFYGFITASLIFSHVASSSYMTDAFRNHSIEIFIDVMVFKNLLFFVFSLVVNDWIAKDGPRKVFNIIGALQLAIGFLSIPLYLLGKKNRALMHKWWFMN</sequence>
<dbReference type="Gene3D" id="1.20.1250.20">
    <property type="entry name" value="MFS general substrate transporter like domains"/>
    <property type="match status" value="1"/>
</dbReference>
<evidence type="ECO:0000256" key="3">
    <source>
        <dbReference type="ARBA" id="ARBA00022989"/>
    </source>
</evidence>
<dbReference type="InterPro" id="IPR036259">
    <property type="entry name" value="MFS_trans_sf"/>
</dbReference>
<accession>A0ABR4PTW8</accession>
<reference evidence="6 7" key="1">
    <citation type="submission" date="2024-06" db="EMBL/GenBank/DDBJ databases">
        <title>Complete genome of Phlyctema vagabunda strain 19-DSS-EL-015.</title>
        <authorList>
            <person name="Fiorenzani C."/>
        </authorList>
    </citation>
    <scope>NUCLEOTIDE SEQUENCE [LARGE SCALE GENOMIC DNA]</scope>
    <source>
        <strain evidence="6 7">19-DSS-EL-015</strain>
    </source>
</reference>
<keyword evidence="4 5" id="KW-0472">Membrane</keyword>
<comment type="caution">
    <text evidence="6">The sequence shown here is derived from an EMBL/GenBank/DDBJ whole genome shotgun (WGS) entry which is preliminary data.</text>
</comment>
<feature type="transmembrane region" description="Helical" evidence="5">
    <location>
        <begin position="108"/>
        <end position="127"/>
    </location>
</feature>
<feature type="transmembrane region" description="Helical" evidence="5">
    <location>
        <begin position="198"/>
        <end position="221"/>
    </location>
</feature>